<evidence type="ECO:0000256" key="8">
    <source>
        <dbReference type="PROSITE-ProRule" id="PRU00282"/>
    </source>
</evidence>
<keyword evidence="7 8" id="KW-0472">Membrane</keyword>
<dbReference type="EMBL" id="PUHQ01000034">
    <property type="protein sequence ID" value="KAG0661558.1"/>
    <property type="molecule type" value="Genomic_DNA"/>
</dbReference>
<comment type="similarity">
    <text evidence="2 9">Belongs to the mitochondrial carrier (TC 2.A.29) family.</text>
</comment>
<keyword evidence="5" id="KW-0677">Repeat</keyword>
<evidence type="ECO:0000256" key="6">
    <source>
        <dbReference type="ARBA" id="ARBA00022989"/>
    </source>
</evidence>
<organism evidence="11 12">
    <name type="scientific">Rhodotorula mucilaginosa</name>
    <name type="common">Yeast</name>
    <name type="synonym">Rhodotorula rubra</name>
    <dbReference type="NCBI Taxonomy" id="5537"/>
    <lineage>
        <taxon>Eukaryota</taxon>
        <taxon>Fungi</taxon>
        <taxon>Dikarya</taxon>
        <taxon>Basidiomycota</taxon>
        <taxon>Pucciniomycotina</taxon>
        <taxon>Microbotryomycetes</taxon>
        <taxon>Sporidiobolales</taxon>
        <taxon>Sporidiobolaceae</taxon>
        <taxon>Rhodotorula</taxon>
    </lineage>
</organism>
<feature type="repeat" description="Solcar" evidence="8">
    <location>
        <begin position="284"/>
        <end position="367"/>
    </location>
</feature>
<evidence type="ECO:0000256" key="1">
    <source>
        <dbReference type="ARBA" id="ARBA00004141"/>
    </source>
</evidence>
<keyword evidence="3 9" id="KW-0813">Transport</keyword>
<dbReference type="Proteomes" id="UP000777482">
    <property type="component" value="Unassembled WGS sequence"/>
</dbReference>
<evidence type="ECO:0000313" key="11">
    <source>
        <dbReference type="EMBL" id="KAG0661558.1"/>
    </source>
</evidence>
<dbReference type="AlphaFoldDB" id="A0A9P6W236"/>
<dbReference type="PROSITE" id="PS50920">
    <property type="entry name" value="SOLCAR"/>
    <property type="match status" value="3"/>
</dbReference>
<evidence type="ECO:0000256" key="2">
    <source>
        <dbReference type="ARBA" id="ARBA00006375"/>
    </source>
</evidence>
<evidence type="ECO:0000313" key="12">
    <source>
        <dbReference type="Proteomes" id="UP000777482"/>
    </source>
</evidence>
<accession>A0A9P6W236</accession>
<comment type="subcellular location">
    <subcellularLocation>
        <location evidence="1">Membrane</location>
        <topology evidence="1">Multi-pass membrane protein</topology>
    </subcellularLocation>
</comment>
<dbReference type="InterPro" id="IPR023395">
    <property type="entry name" value="MCP_dom_sf"/>
</dbReference>
<name>A0A9P6W236_RHOMI</name>
<evidence type="ECO:0000256" key="5">
    <source>
        <dbReference type="ARBA" id="ARBA00022737"/>
    </source>
</evidence>
<evidence type="ECO:0000256" key="4">
    <source>
        <dbReference type="ARBA" id="ARBA00022692"/>
    </source>
</evidence>
<sequence length="387" mass="41580">MSTNPTASVFGTPALDSAFCGVSAGIVSTICMQPLDLLKVQLQVSTAQKSRGALNQIWWGLGEIVKQGGVQGLYRGLTPNLVGNASSWGFYFLWYSMIKARMEQDKGAKLNAGQHLLASATSGVITAVITNPIWVVKTRMFTTHASQERAYRGVWHGLSTLAREEGFRGMSKGMTLALIGVSNGAIQFMTYEELKKRRVELRRKRIGAGASDEEIKRLVRVRCRHGMGADRGIASNTEYILMSGSAKLVAIAITYPYQYQPIPSSAASSPFSASLATASTSPASTTTLASASSPSSRASTASISSPRGVLASAPSADAPYRSIPDVIRRTYAREGLSGFYKGIATNAVRILPGTCVTFVVYEQMSRFLGRIAEERQGAAGSRRRPED</sequence>
<reference evidence="11 12" key="1">
    <citation type="submission" date="2020-11" db="EMBL/GenBank/DDBJ databases">
        <title>Kefir isolates.</title>
        <authorList>
            <person name="Marcisauskas S."/>
            <person name="Kim Y."/>
            <person name="Blasche S."/>
        </authorList>
    </citation>
    <scope>NUCLEOTIDE SEQUENCE [LARGE SCALE GENOMIC DNA]</scope>
    <source>
        <strain evidence="11 12">KR</strain>
    </source>
</reference>
<proteinExistence type="inferred from homology"/>
<comment type="caution">
    <text evidence="11">The sequence shown here is derived from an EMBL/GenBank/DDBJ whole genome shotgun (WGS) entry which is preliminary data.</text>
</comment>
<feature type="repeat" description="Solcar" evidence="8">
    <location>
        <begin position="12"/>
        <end position="101"/>
    </location>
</feature>
<dbReference type="InterPro" id="IPR018108">
    <property type="entry name" value="MCP_transmembrane"/>
</dbReference>
<evidence type="ECO:0000256" key="10">
    <source>
        <dbReference type="SAM" id="MobiDB-lite"/>
    </source>
</evidence>
<dbReference type="GO" id="GO:0016020">
    <property type="term" value="C:membrane"/>
    <property type="evidence" value="ECO:0007669"/>
    <property type="project" value="UniProtKB-SubCell"/>
</dbReference>
<dbReference type="GO" id="GO:0055085">
    <property type="term" value="P:transmembrane transport"/>
    <property type="evidence" value="ECO:0007669"/>
    <property type="project" value="InterPro"/>
</dbReference>
<protein>
    <submittedName>
        <fullName evidence="11">Uncharacterized protein</fullName>
    </submittedName>
</protein>
<dbReference type="Pfam" id="PF00153">
    <property type="entry name" value="Mito_carr"/>
    <property type="match status" value="3"/>
</dbReference>
<gene>
    <name evidence="11" type="ORF">C6P46_003970</name>
</gene>
<keyword evidence="6" id="KW-1133">Transmembrane helix</keyword>
<dbReference type="GO" id="GO:0006862">
    <property type="term" value="P:nucleotide transport"/>
    <property type="evidence" value="ECO:0007669"/>
    <property type="project" value="InterPro"/>
</dbReference>
<evidence type="ECO:0000256" key="7">
    <source>
        <dbReference type="ARBA" id="ARBA00023136"/>
    </source>
</evidence>
<keyword evidence="4 8" id="KW-0812">Transmembrane</keyword>
<evidence type="ECO:0000256" key="9">
    <source>
        <dbReference type="RuleBase" id="RU000488"/>
    </source>
</evidence>
<dbReference type="OrthoDB" id="428293at2759"/>
<keyword evidence="12" id="KW-1185">Reference proteome</keyword>
<dbReference type="InterPro" id="IPR044712">
    <property type="entry name" value="SLC25A32-like"/>
</dbReference>
<feature type="compositionally biased region" description="Low complexity" evidence="10">
    <location>
        <begin position="284"/>
        <end position="307"/>
    </location>
</feature>
<dbReference type="SUPFAM" id="SSF103506">
    <property type="entry name" value="Mitochondrial carrier"/>
    <property type="match status" value="1"/>
</dbReference>
<feature type="repeat" description="Solcar" evidence="8">
    <location>
        <begin position="110"/>
        <end position="197"/>
    </location>
</feature>
<evidence type="ECO:0000256" key="3">
    <source>
        <dbReference type="ARBA" id="ARBA00022448"/>
    </source>
</evidence>
<dbReference type="PANTHER" id="PTHR45683">
    <property type="entry name" value="MITOCHONDRIAL NICOTINAMIDE ADENINE DINUCLEOTIDE TRANSPORTER 1-RELATED-RELATED"/>
    <property type="match status" value="1"/>
</dbReference>
<feature type="region of interest" description="Disordered" evidence="10">
    <location>
        <begin position="284"/>
        <end position="315"/>
    </location>
</feature>
<dbReference type="Gene3D" id="1.50.40.10">
    <property type="entry name" value="Mitochondrial carrier domain"/>
    <property type="match status" value="1"/>
</dbReference>